<reference evidence="2 3" key="1">
    <citation type="submission" date="2016-10" db="EMBL/GenBank/DDBJ databases">
        <authorList>
            <person name="de Groot N.N."/>
        </authorList>
    </citation>
    <scope>NUCLEOTIDE SEQUENCE [LARGE SCALE GENOMIC DNA]</scope>
    <source>
        <strain evidence="3">L7-484,KACC 16230,DSM 25025</strain>
    </source>
</reference>
<organism evidence="2 3">
    <name type="scientific">Aureimonas jatrophae</name>
    <dbReference type="NCBI Taxonomy" id="1166073"/>
    <lineage>
        <taxon>Bacteria</taxon>
        <taxon>Pseudomonadati</taxon>
        <taxon>Pseudomonadota</taxon>
        <taxon>Alphaproteobacteria</taxon>
        <taxon>Hyphomicrobiales</taxon>
        <taxon>Aurantimonadaceae</taxon>
        <taxon>Aureimonas</taxon>
    </lineage>
</organism>
<dbReference type="SUPFAM" id="SSF52141">
    <property type="entry name" value="Uracil-DNA glycosylase-like"/>
    <property type="match status" value="1"/>
</dbReference>
<dbReference type="Pfam" id="PF03167">
    <property type="entry name" value="UDG"/>
    <property type="match status" value="1"/>
</dbReference>
<gene>
    <name evidence="2" type="ORF">SAMN05192530_106112</name>
</gene>
<feature type="domain" description="Uracil-DNA glycosylase-like" evidence="1">
    <location>
        <begin position="66"/>
        <end position="188"/>
    </location>
</feature>
<dbReference type="Proteomes" id="UP000198793">
    <property type="component" value="Unassembled WGS sequence"/>
</dbReference>
<keyword evidence="3" id="KW-1185">Reference proteome</keyword>
<dbReference type="OrthoDB" id="4977218at2"/>
<dbReference type="InterPro" id="IPR005122">
    <property type="entry name" value="Uracil-DNA_glycosylase-like"/>
</dbReference>
<name>A0A1H0JBY0_9HYPH</name>
<dbReference type="AlphaFoldDB" id="A0A1H0JBY0"/>
<protein>
    <submittedName>
        <fullName evidence="2">Uracil DNA glycosylase superfamily protein</fullName>
    </submittedName>
</protein>
<evidence type="ECO:0000313" key="2">
    <source>
        <dbReference type="EMBL" id="SDO41247.1"/>
    </source>
</evidence>
<dbReference type="EMBL" id="FNIT01000006">
    <property type="protein sequence ID" value="SDO41247.1"/>
    <property type="molecule type" value="Genomic_DNA"/>
</dbReference>
<dbReference type="Gene3D" id="3.40.470.10">
    <property type="entry name" value="Uracil-DNA glycosylase-like domain"/>
    <property type="match status" value="1"/>
</dbReference>
<dbReference type="RefSeq" id="WP_090674393.1">
    <property type="nucleotide sequence ID" value="NZ_FNIT01000006.1"/>
</dbReference>
<accession>A0A1H0JBY0</accession>
<proteinExistence type="predicted"/>
<evidence type="ECO:0000259" key="1">
    <source>
        <dbReference type="Pfam" id="PF03167"/>
    </source>
</evidence>
<dbReference type="InterPro" id="IPR036895">
    <property type="entry name" value="Uracil-DNA_glycosylase-like_sf"/>
</dbReference>
<evidence type="ECO:0000313" key="3">
    <source>
        <dbReference type="Proteomes" id="UP000198793"/>
    </source>
</evidence>
<sequence length="218" mass="23543">MTREPGARLDDLVLHLAALAGTPTLFNPYADTDPAVDGSDAPAIRRGNLGRYLRAFTDRDEIDLWLGEAPSRFGARRTGVPFSGEGYLADLSSRLAIAPFGIATVDALATRPSGTSRQIWSALPARLPLFWNAVMHHPHRVGTPLRNRTPTRFEITCHREALTLLIAAIQPRRILAIGRVAEGAAAGYDVPITYVRHPAQGGAAQFRAGVAEFGRDAS</sequence>
<dbReference type="CDD" id="cd10035">
    <property type="entry name" value="UDG_like"/>
    <property type="match status" value="1"/>
</dbReference>
<dbReference type="STRING" id="1166073.SAMN05192530_106112"/>